<dbReference type="PANTHER" id="PTHR23429:SF0">
    <property type="entry name" value="GLUCOSE-6-PHOSPHATE 1-DEHYDROGENASE"/>
    <property type="match status" value="1"/>
</dbReference>
<feature type="binding site" evidence="6">
    <location>
        <position position="377"/>
    </location>
    <ligand>
        <name>substrate</name>
    </ligand>
</feature>
<feature type="binding site" evidence="6">
    <location>
        <position position="210"/>
    </location>
    <ligand>
        <name>substrate</name>
    </ligand>
</feature>
<dbReference type="AlphaFoldDB" id="A0A7C2TGW5"/>
<feature type="binding site" evidence="6">
    <location>
        <position position="214"/>
    </location>
    <ligand>
        <name>substrate</name>
    </ligand>
</feature>
<dbReference type="Proteomes" id="UP000885986">
    <property type="component" value="Unassembled WGS sequence"/>
</dbReference>
<dbReference type="InterPro" id="IPR036291">
    <property type="entry name" value="NAD(P)-bd_dom_sf"/>
</dbReference>
<reference evidence="9" key="1">
    <citation type="journal article" date="2020" name="mSystems">
        <title>Genome- and Community-Level Interaction Insights into Carbon Utilization and Element Cycling Functions of Hydrothermarchaeota in Hydrothermal Sediment.</title>
        <authorList>
            <person name="Zhou Z."/>
            <person name="Liu Y."/>
            <person name="Xu W."/>
            <person name="Pan J."/>
            <person name="Luo Z.H."/>
            <person name="Li M."/>
        </authorList>
    </citation>
    <scope>NUCLEOTIDE SEQUENCE [LARGE SCALE GENOMIC DNA]</scope>
    <source>
        <strain evidence="9">SpSt-1224</strain>
    </source>
</reference>
<feature type="binding site" evidence="6">
    <location>
        <position position="267"/>
    </location>
    <ligand>
        <name>substrate</name>
    </ligand>
</feature>
<evidence type="ECO:0000313" key="9">
    <source>
        <dbReference type="EMBL" id="HET97447.1"/>
    </source>
</evidence>
<keyword evidence="3 6" id="KW-0521">NADP</keyword>
<dbReference type="SUPFAM" id="SSF51735">
    <property type="entry name" value="NAD(P)-binding Rossmann-fold domains"/>
    <property type="match status" value="1"/>
</dbReference>
<dbReference type="EMBL" id="DSDS01000041">
    <property type="protein sequence ID" value="HET97447.1"/>
    <property type="molecule type" value="Genomic_DNA"/>
</dbReference>
<comment type="caution">
    <text evidence="9">The sequence shown here is derived from an EMBL/GenBank/DDBJ whole genome shotgun (WGS) entry which is preliminary data.</text>
</comment>
<gene>
    <name evidence="6 9" type="primary">zwf</name>
    <name evidence="9" type="ORF">ENN98_01830</name>
</gene>
<keyword evidence="2 6" id="KW-0313">Glucose metabolism</keyword>
<organism evidence="9">
    <name type="scientific">Desulfurivibrio alkaliphilus</name>
    <dbReference type="NCBI Taxonomy" id="427923"/>
    <lineage>
        <taxon>Bacteria</taxon>
        <taxon>Pseudomonadati</taxon>
        <taxon>Thermodesulfobacteriota</taxon>
        <taxon>Desulfobulbia</taxon>
        <taxon>Desulfobulbales</taxon>
        <taxon>Desulfobulbaceae</taxon>
        <taxon>Desulfurivibrio</taxon>
    </lineage>
</organism>
<dbReference type="InterPro" id="IPR022675">
    <property type="entry name" value="G6P_DH_C"/>
</dbReference>
<evidence type="ECO:0000256" key="3">
    <source>
        <dbReference type="ARBA" id="ARBA00022857"/>
    </source>
</evidence>
<proteinExistence type="inferred from homology"/>
<dbReference type="PIRSF" id="PIRSF000110">
    <property type="entry name" value="G6PD"/>
    <property type="match status" value="1"/>
</dbReference>
<dbReference type="EC" id="1.1.1.49" evidence="6"/>
<evidence type="ECO:0000256" key="4">
    <source>
        <dbReference type="ARBA" id="ARBA00023002"/>
    </source>
</evidence>
<feature type="binding site" evidence="6">
    <location>
        <position position="248"/>
    </location>
    <ligand>
        <name>substrate</name>
    </ligand>
</feature>
<dbReference type="InterPro" id="IPR001282">
    <property type="entry name" value="G6P_DH"/>
</dbReference>
<dbReference type="PRINTS" id="PR00079">
    <property type="entry name" value="G6PDHDRGNASE"/>
</dbReference>
<name>A0A7C2TGW5_9BACT</name>
<dbReference type="GO" id="GO:0004345">
    <property type="term" value="F:glucose-6-phosphate dehydrogenase activity"/>
    <property type="evidence" value="ECO:0007669"/>
    <property type="project" value="UniProtKB-UniRule"/>
</dbReference>
<feature type="binding site" evidence="6">
    <location>
        <position position="372"/>
    </location>
    <ligand>
        <name>substrate</name>
    </ligand>
</feature>
<dbReference type="PANTHER" id="PTHR23429">
    <property type="entry name" value="GLUCOSE-6-PHOSPHATE 1-DEHYDROGENASE G6PD"/>
    <property type="match status" value="1"/>
</dbReference>
<sequence length="522" mass="58695">MDNATIRGQRSGDRGACALLGGNDLPSCSIVIFGASGDLTARKLIPALLNLFRHQCLPPRFNIVGCGRSPMDHDAFRRSLAEFNQQSQSDGDPADWQKFAPRIFYQELRYDQPADYLALAELLARLDQEHGVAPNRVFYLAVPPSLYPLIGARIGEAGLAASPAAENSNQGAWSRIVVEKPFGHDLASAVELDRVLHNSFAERQIFRIDHYLAKETVQNILMLRFANAIFEPLWNRSYIDYVGILSGEKLGVEHRAGFYESAGVLRDMFQNHMMQLLALTAMEPPSRFEATQVQDEKVKVFRALKPLDSTDLAASLILGQYGPGSVAGREVAGYRQERGVAADSTTPTFAAMKLLIDNWRWRGVPFYLISGKRMPAKETRIVIQFKEVPHSMFRRETADTILANRLVLGIHPEEKISLSFQTKSPHSKECLQPVTMNFNYERRRNNRPGFDAYEMVLLDCIQGDHMLFWRQDGVELSWAFLDPILRICEECAVAEKLLQFYPAGTPGPEAAHPWIKMLSDPE</sequence>
<feature type="active site" description="Proton acceptor" evidence="6">
    <location>
        <position position="272"/>
    </location>
</feature>
<dbReference type="GO" id="GO:0050661">
    <property type="term" value="F:NADP binding"/>
    <property type="evidence" value="ECO:0007669"/>
    <property type="project" value="UniProtKB-UniRule"/>
</dbReference>
<evidence type="ECO:0000256" key="1">
    <source>
        <dbReference type="ARBA" id="ARBA00004937"/>
    </source>
</evidence>
<dbReference type="Gene3D" id="3.40.50.720">
    <property type="entry name" value="NAD(P)-binding Rossmann-like Domain"/>
    <property type="match status" value="1"/>
</dbReference>
<comment type="catalytic activity">
    <reaction evidence="6">
        <text>D-glucose 6-phosphate + NADP(+) = 6-phospho-D-glucono-1,5-lactone + NADPH + H(+)</text>
        <dbReference type="Rhea" id="RHEA:15841"/>
        <dbReference type="ChEBI" id="CHEBI:15378"/>
        <dbReference type="ChEBI" id="CHEBI:57783"/>
        <dbReference type="ChEBI" id="CHEBI:57955"/>
        <dbReference type="ChEBI" id="CHEBI:58349"/>
        <dbReference type="ChEBI" id="CHEBI:61548"/>
        <dbReference type="EC" id="1.1.1.49"/>
    </reaction>
</comment>
<evidence type="ECO:0000259" key="7">
    <source>
        <dbReference type="Pfam" id="PF00479"/>
    </source>
</evidence>
<accession>A0A7C2TGW5</accession>
<dbReference type="Pfam" id="PF00479">
    <property type="entry name" value="G6PD_N"/>
    <property type="match status" value="1"/>
</dbReference>
<evidence type="ECO:0000256" key="6">
    <source>
        <dbReference type="HAMAP-Rule" id="MF_00966"/>
    </source>
</evidence>
<protein>
    <recommendedName>
        <fullName evidence="6">Glucose-6-phosphate 1-dehydrogenase</fullName>
        <shortName evidence="6">G6PD</shortName>
        <ecNumber evidence="6">1.1.1.49</ecNumber>
    </recommendedName>
</protein>
<dbReference type="HAMAP" id="MF_00966">
    <property type="entry name" value="G6PD"/>
    <property type="match status" value="1"/>
</dbReference>
<dbReference type="GO" id="GO:0009051">
    <property type="term" value="P:pentose-phosphate shunt, oxidative branch"/>
    <property type="evidence" value="ECO:0007669"/>
    <property type="project" value="TreeGrafter"/>
</dbReference>
<keyword evidence="5 6" id="KW-0119">Carbohydrate metabolism</keyword>
<feature type="domain" description="Glucose-6-phosphate dehydrogenase NAD-binding" evidence="7">
    <location>
        <begin position="31"/>
        <end position="219"/>
    </location>
</feature>
<evidence type="ECO:0000256" key="2">
    <source>
        <dbReference type="ARBA" id="ARBA00022526"/>
    </source>
</evidence>
<evidence type="ECO:0000256" key="5">
    <source>
        <dbReference type="ARBA" id="ARBA00023277"/>
    </source>
</evidence>
<comment type="similarity">
    <text evidence="6">Belongs to the glucose-6-phosphate dehydrogenase family.</text>
</comment>
<dbReference type="NCBIfam" id="TIGR00871">
    <property type="entry name" value="zwf"/>
    <property type="match status" value="1"/>
</dbReference>
<dbReference type="Pfam" id="PF02781">
    <property type="entry name" value="G6PD_C"/>
    <property type="match status" value="1"/>
</dbReference>
<comment type="pathway">
    <text evidence="1 6">Carbohydrate degradation; pentose phosphate pathway; D-ribulose 5-phosphate from D-glucose 6-phosphate (oxidative stage): step 1/3.</text>
</comment>
<feature type="domain" description="Glucose-6-phosphate dehydrogenase C-terminal" evidence="8">
    <location>
        <begin position="221"/>
        <end position="515"/>
    </location>
</feature>
<feature type="binding site" evidence="6">
    <location>
        <position position="68"/>
    </location>
    <ligand>
        <name>NADP(+)</name>
        <dbReference type="ChEBI" id="CHEBI:58349"/>
    </ligand>
</feature>
<dbReference type="SUPFAM" id="SSF55347">
    <property type="entry name" value="Glyceraldehyde-3-phosphate dehydrogenase-like, C-terminal domain"/>
    <property type="match status" value="1"/>
</dbReference>
<dbReference type="GO" id="GO:0006006">
    <property type="term" value="P:glucose metabolic process"/>
    <property type="evidence" value="ECO:0007669"/>
    <property type="project" value="UniProtKB-KW"/>
</dbReference>
<dbReference type="Gene3D" id="3.30.360.10">
    <property type="entry name" value="Dihydrodipicolinate Reductase, domain 2"/>
    <property type="match status" value="1"/>
</dbReference>
<comment type="function">
    <text evidence="6">Catalyzes the oxidation of glucose 6-phosphate to 6-phosphogluconolactone.</text>
</comment>
<dbReference type="UniPathway" id="UPA00115">
    <property type="reaction ID" value="UER00408"/>
</dbReference>
<evidence type="ECO:0000259" key="8">
    <source>
        <dbReference type="Pfam" id="PF02781"/>
    </source>
</evidence>
<dbReference type="InterPro" id="IPR022674">
    <property type="entry name" value="G6P_DH_NAD-bd"/>
</dbReference>
<dbReference type="GO" id="GO:0005829">
    <property type="term" value="C:cytosol"/>
    <property type="evidence" value="ECO:0007669"/>
    <property type="project" value="TreeGrafter"/>
</dbReference>
<feature type="binding site" evidence="6">
    <location>
        <position position="180"/>
    </location>
    <ligand>
        <name>NADP(+)</name>
        <dbReference type="ChEBI" id="CHEBI:58349"/>
    </ligand>
</feature>
<keyword evidence="4 6" id="KW-0560">Oxidoreductase</keyword>
<comment type="caution">
    <text evidence="6">Lacks conserved residue(s) required for the propagation of feature annotation.</text>
</comment>